<accession>A0A1F7WID1</accession>
<dbReference type="HAMAP" id="MF_00361">
    <property type="entry name" value="NAD_kinase"/>
    <property type="match status" value="1"/>
</dbReference>
<evidence type="ECO:0000256" key="8">
    <source>
        <dbReference type="HAMAP-Rule" id="MF_00361"/>
    </source>
</evidence>
<proteinExistence type="inferred from homology"/>
<dbReference type="InterPro" id="IPR017438">
    <property type="entry name" value="ATP-NAD_kinase_N"/>
</dbReference>
<feature type="binding site" evidence="8">
    <location>
        <begin position="195"/>
        <end position="200"/>
    </location>
    <ligand>
        <name>NAD(+)</name>
        <dbReference type="ChEBI" id="CHEBI:57540"/>
    </ligand>
</feature>
<keyword evidence="6 8" id="KW-0520">NAD</keyword>
<dbReference type="Proteomes" id="UP000178735">
    <property type="component" value="Unassembled WGS sequence"/>
</dbReference>
<comment type="caution">
    <text evidence="9">The sequence shown here is derived from an EMBL/GenBank/DDBJ whole genome shotgun (WGS) entry which is preliminary data.</text>
</comment>
<evidence type="ECO:0000313" key="9">
    <source>
        <dbReference type="EMBL" id="OGM02576.1"/>
    </source>
</evidence>
<dbReference type="Pfam" id="PF01513">
    <property type="entry name" value="NAD_kinase"/>
    <property type="match status" value="1"/>
</dbReference>
<feature type="binding site" evidence="8">
    <location>
        <position position="165"/>
    </location>
    <ligand>
        <name>NAD(+)</name>
        <dbReference type="ChEBI" id="CHEBI:57540"/>
    </ligand>
</feature>
<gene>
    <name evidence="8" type="primary">nadK</name>
    <name evidence="9" type="ORF">A2008_09530</name>
</gene>
<evidence type="ECO:0000313" key="10">
    <source>
        <dbReference type="Proteomes" id="UP000178735"/>
    </source>
</evidence>
<comment type="subcellular location">
    <subcellularLocation>
        <location evidence="8">Cytoplasm</location>
    </subcellularLocation>
</comment>
<feature type="binding site" evidence="8">
    <location>
        <begin position="79"/>
        <end position="80"/>
    </location>
    <ligand>
        <name>NAD(+)</name>
        <dbReference type="ChEBI" id="CHEBI:57540"/>
    </ligand>
</feature>
<dbReference type="STRING" id="1817813.A2008_09530"/>
<protein>
    <recommendedName>
        <fullName evidence="8">NAD kinase</fullName>
        <ecNumber evidence="8">2.7.1.23</ecNumber>
    </recommendedName>
    <alternativeName>
        <fullName evidence="8">ATP-dependent NAD kinase</fullName>
    </alternativeName>
</protein>
<feature type="active site" description="Proton acceptor" evidence="8">
    <location>
        <position position="79"/>
    </location>
</feature>
<dbReference type="InterPro" id="IPR002504">
    <property type="entry name" value="NADK"/>
</dbReference>
<feature type="binding site" evidence="8">
    <location>
        <begin position="154"/>
        <end position="155"/>
    </location>
    <ligand>
        <name>NAD(+)</name>
        <dbReference type="ChEBI" id="CHEBI:57540"/>
    </ligand>
</feature>
<evidence type="ECO:0000256" key="4">
    <source>
        <dbReference type="ARBA" id="ARBA00022840"/>
    </source>
</evidence>
<name>A0A1F7WID1_9BACT</name>
<keyword evidence="4 8" id="KW-0067">ATP-binding</keyword>
<comment type="cofactor">
    <cofactor evidence="8">
        <name>a divalent metal cation</name>
        <dbReference type="ChEBI" id="CHEBI:60240"/>
    </cofactor>
</comment>
<reference evidence="9 10" key="1">
    <citation type="journal article" date="2016" name="Nat. Commun.">
        <title>Thousands of microbial genomes shed light on interconnected biogeochemical processes in an aquifer system.</title>
        <authorList>
            <person name="Anantharaman K."/>
            <person name="Brown C.T."/>
            <person name="Hug L.A."/>
            <person name="Sharon I."/>
            <person name="Castelle C.J."/>
            <person name="Probst A.J."/>
            <person name="Thomas B.C."/>
            <person name="Singh A."/>
            <person name="Wilkins M.J."/>
            <person name="Karaoz U."/>
            <person name="Brodie E.L."/>
            <person name="Williams K.H."/>
            <person name="Hubbard S.S."/>
            <person name="Banfield J.F."/>
        </authorList>
    </citation>
    <scope>NUCLEOTIDE SEQUENCE [LARGE SCALE GENOMIC DNA]</scope>
</reference>
<keyword evidence="5 8" id="KW-0521">NADP</keyword>
<comment type="function">
    <text evidence="8">Involved in the regulation of the intracellular balance of NAD and NADP, and is a key enzyme in the biosynthesis of NADP. Catalyzes specifically the phosphorylation on 2'-hydroxyl of the adenosine moiety of NAD to yield NADP.</text>
</comment>
<evidence type="ECO:0000256" key="5">
    <source>
        <dbReference type="ARBA" id="ARBA00022857"/>
    </source>
</evidence>
<dbReference type="InterPro" id="IPR017437">
    <property type="entry name" value="ATP-NAD_kinase_PpnK-typ_C"/>
</dbReference>
<feature type="binding site" evidence="8">
    <location>
        <position position="184"/>
    </location>
    <ligand>
        <name>NAD(+)</name>
        <dbReference type="ChEBI" id="CHEBI:57540"/>
    </ligand>
</feature>
<dbReference type="PANTHER" id="PTHR20275">
    <property type="entry name" value="NAD KINASE"/>
    <property type="match status" value="1"/>
</dbReference>
<keyword evidence="1 8" id="KW-0808">Transferase</keyword>
<dbReference type="GO" id="GO:0003951">
    <property type="term" value="F:NAD+ kinase activity"/>
    <property type="evidence" value="ECO:0007669"/>
    <property type="project" value="UniProtKB-UniRule"/>
</dbReference>
<keyword evidence="2 8" id="KW-0547">Nucleotide-binding</keyword>
<feature type="binding site" evidence="8">
    <location>
        <position position="253"/>
    </location>
    <ligand>
        <name>NAD(+)</name>
        <dbReference type="ChEBI" id="CHEBI:57540"/>
    </ligand>
</feature>
<dbReference type="SUPFAM" id="SSF111331">
    <property type="entry name" value="NAD kinase/diacylglycerol kinase-like"/>
    <property type="match status" value="1"/>
</dbReference>
<dbReference type="FunFam" id="2.60.200.30:FF:000009">
    <property type="entry name" value="Poly(P)/ATP NAD kinase"/>
    <property type="match status" value="1"/>
</dbReference>
<sequence>MSETKRVILIVNPVKIDKFSYFGEVISLLTANGCEVYTTADTYKVLDARKKVNLSGIGIVSSDEVKKSQFDLVICLGGDGTILSTARFFAGHKVPILGINLGNLGFLAEVMPSDYEKSIGRIFGGKDYQIEKRIMLKCTVERGRKKAHTLYALNDIVAHRRSSSKMAVLEAYIDNKFVDEYHGDGLIVSTPTGSTAYSLSCGGPIVAPELMAIIINPICAFTLSSRPLIVSDRVRIKIVNRTEGQAILAADNQEFFKLQKDDNIIITRSEFCARMIKFSENNFFDILRTKLCWGNFKKR</sequence>
<dbReference type="Gene3D" id="3.40.50.10330">
    <property type="entry name" value="Probable inorganic polyphosphate/atp-NAD kinase, domain 1"/>
    <property type="match status" value="1"/>
</dbReference>
<evidence type="ECO:0000256" key="7">
    <source>
        <dbReference type="ARBA" id="ARBA00047925"/>
    </source>
</evidence>
<dbReference type="Pfam" id="PF20143">
    <property type="entry name" value="NAD_kinase_C"/>
    <property type="match status" value="1"/>
</dbReference>
<keyword evidence="8" id="KW-0963">Cytoplasm</keyword>
<dbReference type="PANTHER" id="PTHR20275:SF0">
    <property type="entry name" value="NAD KINASE"/>
    <property type="match status" value="1"/>
</dbReference>
<dbReference type="EMBL" id="MGFH01000206">
    <property type="protein sequence ID" value="OGM02576.1"/>
    <property type="molecule type" value="Genomic_DNA"/>
</dbReference>
<comment type="catalytic activity">
    <reaction evidence="7 8">
        <text>NAD(+) + ATP = ADP + NADP(+) + H(+)</text>
        <dbReference type="Rhea" id="RHEA:18629"/>
        <dbReference type="ChEBI" id="CHEBI:15378"/>
        <dbReference type="ChEBI" id="CHEBI:30616"/>
        <dbReference type="ChEBI" id="CHEBI:57540"/>
        <dbReference type="ChEBI" id="CHEBI:58349"/>
        <dbReference type="ChEBI" id="CHEBI:456216"/>
        <dbReference type="EC" id="2.7.1.23"/>
    </reaction>
</comment>
<evidence type="ECO:0000256" key="3">
    <source>
        <dbReference type="ARBA" id="ARBA00022777"/>
    </source>
</evidence>
<comment type="similarity">
    <text evidence="8">Belongs to the NAD kinase family.</text>
</comment>
<feature type="binding site" evidence="8">
    <location>
        <position position="182"/>
    </location>
    <ligand>
        <name>NAD(+)</name>
        <dbReference type="ChEBI" id="CHEBI:57540"/>
    </ligand>
</feature>
<evidence type="ECO:0000256" key="6">
    <source>
        <dbReference type="ARBA" id="ARBA00023027"/>
    </source>
</evidence>
<dbReference type="InterPro" id="IPR016064">
    <property type="entry name" value="NAD/diacylglycerol_kinase_sf"/>
</dbReference>
<evidence type="ECO:0000256" key="1">
    <source>
        <dbReference type="ARBA" id="ARBA00022679"/>
    </source>
</evidence>
<dbReference type="GO" id="GO:0046872">
    <property type="term" value="F:metal ion binding"/>
    <property type="evidence" value="ECO:0007669"/>
    <property type="project" value="UniProtKB-UniRule"/>
</dbReference>
<dbReference type="AlphaFoldDB" id="A0A1F7WID1"/>
<dbReference type="Gene3D" id="2.60.200.30">
    <property type="entry name" value="Probable inorganic polyphosphate/atp-NAD kinase, domain 2"/>
    <property type="match status" value="1"/>
</dbReference>
<dbReference type="GO" id="GO:0005737">
    <property type="term" value="C:cytoplasm"/>
    <property type="evidence" value="ECO:0007669"/>
    <property type="project" value="UniProtKB-SubCell"/>
</dbReference>
<keyword evidence="3 8" id="KW-0418">Kinase</keyword>
<dbReference type="GO" id="GO:0005524">
    <property type="term" value="F:ATP binding"/>
    <property type="evidence" value="ECO:0007669"/>
    <property type="project" value="UniProtKB-KW"/>
</dbReference>
<dbReference type="GO" id="GO:0051287">
    <property type="term" value="F:NAD binding"/>
    <property type="evidence" value="ECO:0007669"/>
    <property type="project" value="UniProtKB-ARBA"/>
</dbReference>
<comment type="caution">
    <text evidence="8">Lacks conserved residue(s) required for the propagation of feature annotation.</text>
</comment>
<dbReference type="GO" id="GO:0006741">
    <property type="term" value="P:NADP+ biosynthetic process"/>
    <property type="evidence" value="ECO:0007669"/>
    <property type="project" value="UniProtKB-UniRule"/>
</dbReference>
<organism evidence="9 10">
    <name type="scientific">Candidatus Wallbacteria bacterium GWC2_49_35</name>
    <dbReference type="NCBI Taxonomy" id="1817813"/>
    <lineage>
        <taxon>Bacteria</taxon>
        <taxon>Candidatus Walliibacteriota</taxon>
    </lineage>
</organism>
<dbReference type="EC" id="2.7.1.23" evidence="8"/>
<evidence type="ECO:0000256" key="2">
    <source>
        <dbReference type="ARBA" id="ARBA00022741"/>
    </source>
</evidence>
<dbReference type="GO" id="GO:0019674">
    <property type="term" value="P:NAD+ metabolic process"/>
    <property type="evidence" value="ECO:0007669"/>
    <property type="project" value="InterPro"/>
</dbReference>